<reference evidence="2 3" key="1">
    <citation type="submission" date="2014-04" db="EMBL/GenBank/DDBJ databases">
        <authorList>
            <consortium name="DOE Joint Genome Institute"/>
            <person name="Kuo A."/>
            <person name="Gay G."/>
            <person name="Dore J."/>
            <person name="Kohler A."/>
            <person name="Nagy L.G."/>
            <person name="Floudas D."/>
            <person name="Copeland A."/>
            <person name="Barry K.W."/>
            <person name="Cichocki N."/>
            <person name="Veneault-Fourrey C."/>
            <person name="LaButti K."/>
            <person name="Lindquist E.A."/>
            <person name="Lipzen A."/>
            <person name="Lundell T."/>
            <person name="Morin E."/>
            <person name="Murat C."/>
            <person name="Sun H."/>
            <person name="Tunlid A."/>
            <person name="Henrissat B."/>
            <person name="Grigoriev I.V."/>
            <person name="Hibbett D.S."/>
            <person name="Martin F."/>
            <person name="Nordberg H.P."/>
            <person name="Cantor M.N."/>
            <person name="Hua S.X."/>
        </authorList>
    </citation>
    <scope>NUCLEOTIDE SEQUENCE [LARGE SCALE GENOMIC DNA]</scope>
    <source>
        <strain evidence="3">h7</strain>
    </source>
</reference>
<accession>A0A0C3BQ03</accession>
<dbReference type="AlphaFoldDB" id="A0A0C3BQ03"/>
<reference evidence="3" key="2">
    <citation type="submission" date="2015-01" db="EMBL/GenBank/DDBJ databases">
        <title>Evolutionary Origins and Diversification of the Mycorrhizal Mutualists.</title>
        <authorList>
            <consortium name="DOE Joint Genome Institute"/>
            <consortium name="Mycorrhizal Genomics Consortium"/>
            <person name="Kohler A."/>
            <person name="Kuo A."/>
            <person name="Nagy L.G."/>
            <person name="Floudas D."/>
            <person name="Copeland A."/>
            <person name="Barry K.W."/>
            <person name="Cichocki N."/>
            <person name="Veneault-Fourrey C."/>
            <person name="LaButti K."/>
            <person name="Lindquist E.A."/>
            <person name="Lipzen A."/>
            <person name="Lundell T."/>
            <person name="Morin E."/>
            <person name="Murat C."/>
            <person name="Riley R."/>
            <person name="Ohm R."/>
            <person name="Sun H."/>
            <person name="Tunlid A."/>
            <person name="Henrissat B."/>
            <person name="Grigoriev I.V."/>
            <person name="Hibbett D.S."/>
            <person name="Martin F."/>
        </authorList>
    </citation>
    <scope>NUCLEOTIDE SEQUENCE [LARGE SCALE GENOMIC DNA]</scope>
    <source>
        <strain evidence="3">h7</strain>
    </source>
</reference>
<name>A0A0C3BQ03_HEBCY</name>
<dbReference type="EMBL" id="KN831789">
    <property type="protein sequence ID" value="KIM38715.1"/>
    <property type="molecule type" value="Genomic_DNA"/>
</dbReference>
<dbReference type="OrthoDB" id="9978720at2759"/>
<evidence type="ECO:0000313" key="3">
    <source>
        <dbReference type="Proteomes" id="UP000053424"/>
    </source>
</evidence>
<dbReference type="Gene3D" id="3.40.50.1820">
    <property type="entry name" value="alpha/beta hydrolase"/>
    <property type="match status" value="2"/>
</dbReference>
<sequence>MYVEHLVPERVTARLPIVIIPGNGMTGTNFLNTPDGRPGWADYFMKKGYESLYHADNRTTIPATQRFNLWPQAGLHTQWPGNGSRGDETFDNFYASILPFLSSNEEASKKIRSAGVALLDKIGPAIVLTHSQSGQYGWNLGDARPSLVKAIVAIEPTGPPFINAVFPPLTPARPYGLTEIPITFSPPIQSPTYLQTMIVSSDSNFTCIQQVLPARQLVKLANIPVLVVTSQSGYHSIYDACSVEFLKSAGVPVKHVKLPDVGIFGNGHMMFMEKNSLEIVDRVVQTWLREMLGNLTMNHNI</sequence>
<evidence type="ECO:0000259" key="1">
    <source>
        <dbReference type="Pfam" id="PF12697"/>
    </source>
</evidence>
<dbReference type="SUPFAM" id="SSF53474">
    <property type="entry name" value="alpha/beta-Hydrolases"/>
    <property type="match status" value="1"/>
</dbReference>
<evidence type="ECO:0000313" key="2">
    <source>
        <dbReference type="EMBL" id="KIM38715.1"/>
    </source>
</evidence>
<dbReference type="STRING" id="686832.A0A0C3BQ03"/>
<dbReference type="Proteomes" id="UP000053424">
    <property type="component" value="Unassembled WGS sequence"/>
</dbReference>
<dbReference type="InterPro" id="IPR029058">
    <property type="entry name" value="AB_hydrolase_fold"/>
</dbReference>
<dbReference type="PANTHER" id="PTHR43194">
    <property type="entry name" value="HYDROLASE ALPHA/BETA FOLD FAMILY"/>
    <property type="match status" value="1"/>
</dbReference>
<proteinExistence type="predicted"/>
<dbReference type="Pfam" id="PF12697">
    <property type="entry name" value="Abhydrolase_6"/>
    <property type="match status" value="1"/>
</dbReference>
<dbReference type="InterPro" id="IPR050228">
    <property type="entry name" value="Carboxylesterase_BioH"/>
</dbReference>
<feature type="domain" description="AB hydrolase-1" evidence="1">
    <location>
        <begin position="75"/>
        <end position="280"/>
    </location>
</feature>
<protein>
    <recommendedName>
        <fullName evidence="1">AB hydrolase-1 domain-containing protein</fullName>
    </recommendedName>
</protein>
<organism evidence="2 3">
    <name type="scientific">Hebeloma cylindrosporum</name>
    <dbReference type="NCBI Taxonomy" id="76867"/>
    <lineage>
        <taxon>Eukaryota</taxon>
        <taxon>Fungi</taxon>
        <taxon>Dikarya</taxon>
        <taxon>Basidiomycota</taxon>
        <taxon>Agaricomycotina</taxon>
        <taxon>Agaricomycetes</taxon>
        <taxon>Agaricomycetidae</taxon>
        <taxon>Agaricales</taxon>
        <taxon>Agaricineae</taxon>
        <taxon>Hymenogastraceae</taxon>
        <taxon>Hebeloma</taxon>
    </lineage>
</organism>
<dbReference type="InterPro" id="IPR000073">
    <property type="entry name" value="AB_hydrolase_1"/>
</dbReference>
<dbReference type="CDD" id="cd12809">
    <property type="entry name" value="Esterase_713_like-2"/>
    <property type="match status" value="1"/>
</dbReference>
<keyword evidence="3" id="KW-1185">Reference proteome</keyword>
<gene>
    <name evidence="2" type="ORF">M413DRAFT_447663</name>
</gene>
<dbReference type="PANTHER" id="PTHR43194:SF4">
    <property type="entry name" value="AB HYDROLASE-1 DOMAIN-CONTAINING PROTEIN"/>
    <property type="match status" value="1"/>
</dbReference>
<dbReference type="HOGENOM" id="CLU_038297_1_0_1"/>